<proteinExistence type="predicted"/>
<dbReference type="RefSeq" id="WP_162277495.1">
    <property type="nucleotide sequence ID" value="NZ_FOBB01000002.1"/>
</dbReference>
<organism evidence="2 3">
    <name type="scientific">Chitinophaga rupis</name>
    <dbReference type="NCBI Taxonomy" id="573321"/>
    <lineage>
        <taxon>Bacteria</taxon>
        <taxon>Pseudomonadati</taxon>
        <taxon>Bacteroidota</taxon>
        <taxon>Chitinophagia</taxon>
        <taxon>Chitinophagales</taxon>
        <taxon>Chitinophagaceae</taxon>
        <taxon>Chitinophaga</taxon>
    </lineage>
</organism>
<dbReference type="GO" id="GO:0008703">
    <property type="term" value="F:5-amino-6-(5-phosphoribosylamino)uracil reductase activity"/>
    <property type="evidence" value="ECO:0007669"/>
    <property type="project" value="InterPro"/>
</dbReference>
<dbReference type="InterPro" id="IPR002734">
    <property type="entry name" value="RibDG_C"/>
</dbReference>
<dbReference type="PANTHER" id="PTHR38011">
    <property type="entry name" value="DIHYDROFOLATE REDUCTASE FAMILY PROTEIN (AFU_ORTHOLOGUE AFUA_8G06820)"/>
    <property type="match status" value="1"/>
</dbReference>
<sequence>MRKLVVSTWMSLDGIFDAETMGQWFNPYDSVSRQTYIRDGILGSDAILFGRKTFEMLAPYWSAQKNNEMGVAAKLNSVDKYVVSATLQKAEWENSTIIKDNLAAAITQLKQQPGNEIQVEGSAILVRSLAEAGLVDEYRFLVHPVIVGKGKRFFQDGLFQGLELIDTKTLDHGVLVLYYRPVKSK</sequence>
<feature type="domain" description="Bacterial bifunctional deaminase-reductase C-terminal" evidence="1">
    <location>
        <begin position="2"/>
        <end position="175"/>
    </location>
</feature>
<dbReference type="Pfam" id="PF01872">
    <property type="entry name" value="RibD_C"/>
    <property type="match status" value="1"/>
</dbReference>
<dbReference type="Gene3D" id="3.40.430.10">
    <property type="entry name" value="Dihydrofolate Reductase, subunit A"/>
    <property type="match status" value="1"/>
</dbReference>
<dbReference type="EMBL" id="FOBB01000002">
    <property type="protein sequence ID" value="SEL35515.1"/>
    <property type="molecule type" value="Genomic_DNA"/>
</dbReference>
<dbReference type="InterPro" id="IPR050765">
    <property type="entry name" value="Riboflavin_Biosynth_HTPR"/>
</dbReference>
<reference evidence="2 3" key="1">
    <citation type="submission" date="2016-10" db="EMBL/GenBank/DDBJ databases">
        <authorList>
            <person name="de Groot N.N."/>
        </authorList>
    </citation>
    <scope>NUCLEOTIDE SEQUENCE [LARGE SCALE GENOMIC DNA]</scope>
    <source>
        <strain evidence="2 3">DSM 21039</strain>
    </source>
</reference>
<dbReference type="PANTHER" id="PTHR38011:SF11">
    <property type="entry name" value="2,5-DIAMINO-6-RIBOSYLAMINO-4(3H)-PYRIMIDINONE 5'-PHOSPHATE REDUCTASE"/>
    <property type="match status" value="1"/>
</dbReference>
<dbReference type="SUPFAM" id="SSF53597">
    <property type="entry name" value="Dihydrofolate reductase-like"/>
    <property type="match status" value="1"/>
</dbReference>
<accession>A0A1H7PJR6</accession>
<dbReference type="OrthoDB" id="195113at2"/>
<dbReference type="GO" id="GO:0009231">
    <property type="term" value="P:riboflavin biosynthetic process"/>
    <property type="evidence" value="ECO:0007669"/>
    <property type="project" value="InterPro"/>
</dbReference>
<dbReference type="Proteomes" id="UP000198984">
    <property type="component" value="Unassembled WGS sequence"/>
</dbReference>
<evidence type="ECO:0000313" key="2">
    <source>
        <dbReference type="EMBL" id="SEL35515.1"/>
    </source>
</evidence>
<protein>
    <submittedName>
        <fullName evidence="2">Dihydrofolate reductase</fullName>
    </submittedName>
</protein>
<evidence type="ECO:0000259" key="1">
    <source>
        <dbReference type="Pfam" id="PF01872"/>
    </source>
</evidence>
<keyword evidence="3" id="KW-1185">Reference proteome</keyword>
<dbReference type="STRING" id="573321.SAMN04488505_10292"/>
<name>A0A1H7PJR6_9BACT</name>
<dbReference type="InterPro" id="IPR024072">
    <property type="entry name" value="DHFR-like_dom_sf"/>
</dbReference>
<gene>
    <name evidence="2" type="ORF">SAMN04488505_10292</name>
</gene>
<evidence type="ECO:0000313" key="3">
    <source>
        <dbReference type="Proteomes" id="UP000198984"/>
    </source>
</evidence>
<dbReference type="AlphaFoldDB" id="A0A1H7PJR6"/>